<comment type="cofactor">
    <cofactor evidence="1">
        <name>FAD</name>
        <dbReference type="ChEBI" id="CHEBI:57692"/>
    </cofactor>
</comment>
<keyword evidence="4" id="KW-0560">Oxidoreductase</keyword>
<dbReference type="GO" id="GO:0071949">
    <property type="term" value="F:FAD binding"/>
    <property type="evidence" value="ECO:0007669"/>
    <property type="project" value="InterPro"/>
</dbReference>
<evidence type="ECO:0000256" key="1">
    <source>
        <dbReference type="ARBA" id="ARBA00001974"/>
    </source>
</evidence>
<name>A0A2A6RF84_9CHLR</name>
<dbReference type="InterPro" id="IPR016166">
    <property type="entry name" value="FAD-bd_PCMH"/>
</dbReference>
<dbReference type="Proteomes" id="UP000220527">
    <property type="component" value="Unassembled WGS sequence"/>
</dbReference>
<dbReference type="PROSITE" id="PS51387">
    <property type="entry name" value="FAD_PCMH"/>
    <property type="match status" value="1"/>
</dbReference>
<dbReference type="PANTHER" id="PTHR11748">
    <property type="entry name" value="D-LACTATE DEHYDROGENASE"/>
    <property type="match status" value="1"/>
</dbReference>
<proteinExistence type="predicted"/>
<reference evidence="7" key="1">
    <citation type="submission" date="2017-08" db="EMBL/GenBank/DDBJ databases">
        <authorList>
            <person name="Grouzdev D.S."/>
            <person name="Gaisin V.A."/>
            <person name="Rysina M.S."/>
            <person name="Gorlenko V.M."/>
        </authorList>
    </citation>
    <scope>NUCLEOTIDE SEQUENCE [LARGE SCALE GENOMIC DNA]</scope>
    <source>
        <strain evidence="7">Kir15-3F</strain>
    </source>
</reference>
<evidence type="ECO:0000256" key="4">
    <source>
        <dbReference type="ARBA" id="ARBA00023002"/>
    </source>
</evidence>
<dbReference type="Gene3D" id="1.10.45.10">
    <property type="entry name" value="Vanillyl-alcohol Oxidase, Chain A, domain 4"/>
    <property type="match status" value="1"/>
</dbReference>
<comment type="caution">
    <text evidence="6">The sequence shown here is derived from an EMBL/GenBank/DDBJ whole genome shotgun (WGS) entry which is preliminary data.</text>
</comment>
<evidence type="ECO:0000259" key="5">
    <source>
        <dbReference type="PROSITE" id="PS51387"/>
    </source>
</evidence>
<gene>
    <name evidence="6" type="ORF">CJ255_18625</name>
</gene>
<dbReference type="InterPro" id="IPR016171">
    <property type="entry name" value="Vanillyl_alc_oxidase_C-sub2"/>
</dbReference>
<dbReference type="GO" id="GO:0016491">
    <property type="term" value="F:oxidoreductase activity"/>
    <property type="evidence" value="ECO:0007669"/>
    <property type="project" value="UniProtKB-KW"/>
</dbReference>
<dbReference type="InterPro" id="IPR016169">
    <property type="entry name" value="FAD-bd_PCMH_sub2"/>
</dbReference>
<dbReference type="InterPro" id="IPR016164">
    <property type="entry name" value="FAD-linked_Oxase-like_C"/>
</dbReference>
<organism evidence="6 7">
    <name type="scientific">Candidatus Viridilinea mediisalina</name>
    <dbReference type="NCBI Taxonomy" id="2024553"/>
    <lineage>
        <taxon>Bacteria</taxon>
        <taxon>Bacillati</taxon>
        <taxon>Chloroflexota</taxon>
        <taxon>Chloroflexia</taxon>
        <taxon>Chloroflexales</taxon>
        <taxon>Chloroflexineae</taxon>
        <taxon>Oscillochloridaceae</taxon>
        <taxon>Candidatus Viridilinea</taxon>
    </lineage>
</organism>
<keyword evidence="7" id="KW-1185">Reference proteome</keyword>
<dbReference type="SUPFAM" id="SSF55103">
    <property type="entry name" value="FAD-linked oxidases, C-terminal domain"/>
    <property type="match status" value="1"/>
</dbReference>
<dbReference type="AlphaFoldDB" id="A0A2A6RF84"/>
<protein>
    <recommendedName>
        <fullName evidence="5">FAD-binding PCMH-type domain-containing protein</fullName>
    </recommendedName>
</protein>
<evidence type="ECO:0000256" key="3">
    <source>
        <dbReference type="ARBA" id="ARBA00022827"/>
    </source>
</evidence>
<feature type="domain" description="FAD-binding PCMH-type" evidence="5">
    <location>
        <begin position="39"/>
        <end position="219"/>
    </location>
</feature>
<accession>A0A2A6RF84</accession>
<dbReference type="SUPFAM" id="SSF56176">
    <property type="entry name" value="FAD-binding/transporter-associated domain-like"/>
    <property type="match status" value="1"/>
</dbReference>
<evidence type="ECO:0000313" key="7">
    <source>
        <dbReference type="Proteomes" id="UP000220527"/>
    </source>
</evidence>
<dbReference type="InterPro" id="IPR036318">
    <property type="entry name" value="FAD-bd_PCMH-like_sf"/>
</dbReference>
<evidence type="ECO:0000313" key="6">
    <source>
        <dbReference type="EMBL" id="PDW01538.1"/>
    </source>
</evidence>
<dbReference type="Pfam" id="PF02913">
    <property type="entry name" value="FAD-oxidase_C"/>
    <property type="match status" value="1"/>
</dbReference>
<dbReference type="InterPro" id="IPR006094">
    <property type="entry name" value="Oxid_FAD_bind_N"/>
</dbReference>
<evidence type="ECO:0000256" key="2">
    <source>
        <dbReference type="ARBA" id="ARBA00022630"/>
    </source>
</evidence>
<keyword evidence="2" id="KW-0285">Flavoprotein</keyword>
<keyword evidence="3" id="KW-0274">FAD</keyword>
<dbReference type="InterPro" id="IPR004113">
    <property type="entry name" value="FAD-bd_oxidored_4_C"/>
</dbReference>
<dbReference type="Pfam" id="PF01565">
    <property type="entry name" value="FAD_binding_4"/>
    <property type="match status" value="1"/>
</dbReference>
<dbReference type="Gene3D" id="3.30.465.10">
    <property type="match status" value="1"/>
</dbReference>
<sequence length="440" mass="47198">MKPSRRSKQIVNLPAITQHLREVVGAPNLSTNTASYVIHGQTPALVVAPGSAEELARVVAFCNEVKLPLVPWGGGTRQLWGRPLATRQFLVVTTRRMKRVLIYNPDDLTISVEAGITLQALEEQLAAHHRMLPLDAPWPKRSTIGGILATAVDGPRRLGYGTARDLLIGIRVVESTGRITKAGGMVVKNVSDSDMMKLYLGSLGALAVIVSANFKLLPRPRAASTLTCFFAQPQAAFGLAEALRESSLTPTAVEYLEGWSPAGPTGGITLLVRTEGLPAEVERHVQDVAALASQAGALQVVRYPEPGHSFDWVELCNMAHPKKVVPNEMTVRLSCRPGELAIALDGLRSLATKHGLTLRINARALSGVAYLHLGGSAEAQRTWHSAALAAQPQLAVIAASPQLAAELPVWGAPPANLALMQRIKHEFDPDQLLNPGRFVV</sequence>
<dbReference type="EMBL" id="NQWI01000130">
    <property type="protein sequence ID" value="PDW01538.1"/>
    <property type="molecule type" value="Genomic_DNA"/>
</dbReference>
<dbReference type="PANTHER" id="PTHR11748:SF103">
    <property type="entry name" value="GLYCOLATE OXIDASE SUBUNIT GLCE"/>
    <property type="match status" value="1"/>
</dbReference>